<reference evidence="2 3" key="1">
    <citation type="journal article" date="2013" name="Genome Biol.">
        <title>Genome of Acanthamoeba castellanii highlights extensive lateral gene transfer and early evolution of tyrosine kinase signaling.</title>
        <authorList>
            <person name="Clarke M."/>
            <person name="Lohan A.J."/>
            <person name="Liu B."/>
            <person name="Lagkouvardos I."/>
            <person name="Roy S."/>
            <person name="Zafar N."/>
            <person name="Bertelli C."/>
            <person name="Schilde C."/>
            <person name="Kianianmomeni A."/>
            <person name="Burglin T.R."/>
            <person name="Frech C."/>
            <person name="Turcotte B."/>
            <person name="Kopec K.O."/>
            <person name="Synnott J.M."/>
            <person name="Choo C."/>
            <person name="Paponov I."/>
            <person name="Finkler A."/>
            <person name="Soon Heng Tan C."/>
            <person name="Hutchins A.P."/>
            <person name="Weinmeier T."/>
            <person name="Rattei T."/>
            <person name="Chu J.S."/>
            <person name="Gimenez G."/>
            <person name="Irimia M."/>
            <person name="Rigden D.J."/>
            <person name="Fitzpatrick D.A."/>
            <person name="Lorenzo-Morales J."/>
            <person name="Bateman A."/>
            <person name="Chiu C.H."/>
            <person name="Tang P."/>
            <person name="Hegemann P."/>
            <person name="Fromm H."/>
            <person name="Raoult D."/>
            <person name="Greub G."/>
            <person name="Miranda-Saavedra D."/>
            <person name="Chen N."/>
            <person name="Nash P."/>
            <person name="Ginger M.L."/>
            <person name="Horn M."/>
            <person name="Schaap P."/>
            <person name="Caler L."/>
            <person name="Loftus B."/>
        </authorList>
    </citation>
    <scope>NUCLEOTIDE SEQUENCE [LARGE SCALE GENOMIC DNA]</scope>
    <source>
        <strain evidence="2 3">Neff</strain>
    </source>
</reference>
<feature type="compositionally biased region" description="Low complexity" evidence="1">
    <location>
        <begin position="158"/>
        <end position="167"/>
    </location>
</feature>
<feature type="compositionally biased region" description="Basic and acidic residues" evidence="1">
    <location>
        <begin position="341"/>
        <end position="351"/>
    </location>
</feature>
<organism evidence="2 3">
    <name type="scientific">Acanthamoeba castellanii (strain ATCC 30010 / Neff)</name>
    <dbReference type="NCBI Taxonomy" id="1257118"/>
    <lineage>
        <taxon>Eukaryota</taxon>
        <taxon>Amoebozoa</taxon>
        <taxon>Discosea</taxon>
        <taxon>Longamoebia</taxon>
        <taxon>Centramoebida</taxon>
        <taxon>Acanthamoebidae</taxon>
        <taxon>Acanthamoeba</taxon>
    </lineage>
</organism>
<keyword evidence="3" id="KW-1185">Reference proteome</keyword>
<feature type="compositionally biased region" description="Low complexity" evidence="1">
    <location>
        <begin position="176"/>
        <end position="192"/>
    </location>
</feature>
<feature type="region of interest" description="Disordered" evidence="1">
    <location>
        <begin position="104"/>
        <end position="192"/>
    </location>
</feature>
<dbReference type="GeneID" id="14918776"/>
<gene>
    <name evidence="2" type="ORF">ACA1_315600</name>
</gene>
<evidence type="ECO:0000313" key="2">
    <source>
        <dbReference type="EMBL" id="ELR18022.1"/>
    </source>
</evidence>
<evidence type="ECO:0000313" key="3">
    <source>
        <dbReference type="Proteomes" id="UP000011083"/>
    </source>
</evidence>
<feature type="compositionally biased region" description="Basic and acidic residues" evidence="1">
    <location>
        <begin position="246"/>
        <end position="258"/>
    </location>
</feature>
<name>L8GYJ1_ACACF</name>
<feature type="compositionally biased region" description="Basic and acidic residues" evidence="1">
    <location>
        <begin position="273"/>
        <end position="284"/>
    </location>
</feature>
<dbReference type="EMBL" id="KB007964">
    <property type="protein sequence ID" value="ELR18022.1"/>
    <property type="molecule type" value="Genomic_DNA"/>
</dbReference>
<dbReference type="VEuPathDB" id="AmoebaDB:ACA1_315600"/>
<sequence>MHTNPFQALLNDYHQDREKQEHHNFIEEEKRRHASLPGRGAEWRTFLVAPRRAASRASSSSCSSLRCWPATMTPDTSASPRGLRLPVFSFDAIHRPFCASPPTTTMATTSWTPAPPSLTPWSSSSSSSASSSSWSLQPPSRVHADVSAPQRPPRRGRLVLPALADPEPAARREEAANVVSVGDPSSSSPAAAAEESADCALLSLVTLSCSTSPAASPVRQPSTRLLRAASACETFATELRKKKRKREDAAHNNHDELTGRPPRSGGGLQGGVDHGDNEDAEMRRHAVVVAGDRAHKRRRVERLMSVGQAHDGDDEEENAAGRAIDGERPQEVQGTEDSDVEADHHENEADHSNGGAQDDVGSEAAGEDHYDERELGILMLGEESANEEEDNDNDDEQDALDESRRQHQHQHQKTVMEMEMVTETTSPHPPPASGRRGPRRIWASISARELEGLRLYAPMPTGSRRTRVSRMGLHHFFHRAHPARGPSTLAS</sequence>
<dbReference type="AlphaFoldDB" id="L8GYJ1"/>
<feature type="region of interest" description="Disordered" evidence="1">
    <location>
        <begin position="383"/>
        <end position="414"/>
    </location>
</feature>
<feature type="region of interest" description="Disordered" evidence="1">
    <location>
        <begin position="239"/>
        <end position="368"/>
    </location>
</feature>
<proteinExistence type="predicted"/>
<dbReference type="Proteomes" id="UP000011083">
    <property type="component" value="Unassembled WGS sequence"/>
</dbReference>
<dbReference type="RefSeq" id="XP_004340041.1">
    <property type="nucleotide sequence ID" value="XM_004339993.1"/>
</dbReference>
<accession>L8GYJ1</accession>
<protein>
    <submittedName>
        <fullName evidence="2">Uncharacterized protein</fullName>
    </submittedName>
</protein>
<feature type="compositionally biased region" description="Low complexity" evidence="1">
    <location>
        <begin position="119"/>
        <end position="140"/>
    </location>
</feature>
<dbReference type="KEGG" id="acan:ACA1_315600"/>
<feature type="compositionally biased region" description="Acidic residues" evidence="1">
    <location>
        <begin position="384"/>
        <end position="400"/>
    </location>
</feature>
<evidence type="ECO:0000256" key="1">
    <source>
        <dbReference type="SAM" id="MobiDB-lite"/>
    </source>
</evidence>